<dbReference type="Gene3D" id="1.10.10.10">
    <property type="entry name" value="Winged helix-like DNA-binding domain superfamily/Winged helix DNA-binding domain"/>
    <property type="match status" value="1"/>
</dbReference>
<comment type="caution">
    <text evidence="5">The sequence shown here is derived from an EMBL/GenBank/DDBJ whole genome shotgun (WGS) entry which is preliminary data.</text>
</comment>
<dbReference type="SUPFAM" id="SSF48008">
    <property type="entry name" value="GntR ligand-binding domain-like"/>
    <property type="match status" value="1"/>
</dbReference>
<dbReference type="InterPro" id="IPR008920">
    <property type="entry name" value="TF_FadR/GntR_C"/>
</dbReference>
<dbReference type="GO" id="GO:0003677">
    <property type="term" value="F:DNA binding"/>
    <property type="evidence" value="ECO:0007669"/>
    <property type="project" value="UniProtKB-KW"/>
</dbReference>
<dbReference type="Proteomes" id="UP000603912">
    <property type="component" value="Unassembled WGS sequence"/>
</dbReference>
<evidence type="ECO:0000259" key="4">
    <source>
        <dbReference type="PROSITE" id="PS50949"/>
    </source>
</evidence>
<keyword evidence="3" id="KW-0804">Transcription</keyword>
<evidence type="ECO:0000313" key="6">
    <source>
        <dbReference type="Proteomes" id="UP000603912"/>
    </source>
</evidence>
<dbReference type="Pfam" id="PF07729">
    <property type="entry name" value="FCD"/>
    <property type="match status" value="1"/>
</dbReference>
<dbReference type="EMBL" id="BMES01000002">
    <property type="protein sequence ID" value="GGH20908.1"/>
    <property type="molecule type" value="Genomic_DNA"/>
</dbReference>
<organism evidence="5 6">
    <name type="scientific">Alsobacter metallidurans</name>
    <dbReference type="NCBI Taxonomy" id="340221"/>
    <lineage>
        <taxon>Bacteria</taxon>
        <taxon>Pseudomonadati</taxon>
        <taxon>Pseudomonadota</taxon>
        <taxon>Alphaproteobacteria</taxon>
        <taxon>Hyphomicrobiales</taxon>
        <taxon>Alsobacteraceae</taxon>
        <taxon>Alsobacter</taxon>
    </lineage>
</organism>
<dbReference type="PANTHER" id="PTHR43537">
    <property type="entry name" value="TRANSCRIPTIONAL REGULATOR, GNTR FAMILY"/>
    <property type="match status" value="1"/>
</dbReference>
<gene>
    <name evidence="5" type="ORF">GCM10007036_24800</name>
</gene>
<proteinExistence type="predicted"/>
<protein>
    <submittedName>
        <fullName evidence="5">GntR family transcriptional regulator</fullName>
    </submittedName>
</protein>
<dbReference type="SMART" id="SM00345">
    <property type="entry name" value="HTH_GNTR"/>
    <property type="match status" value="1"/>
</dbReference>
<dbReference type="SMART" id="SM00895">
    <property type="entry name" value="FCD"/>
    <property type="match status" value="1"/>
</dbReference>
<dbReference type="InterPro" id="IPR000524">
    <property type="entry name" value="Tscrpt_reg_HTH_GntR"/>
</dbReference>
<evidence type="ECO:0000256" key="3">
    <source>
        <dbReference type="ARBA" id="ARBA00023163"/>
    </source>
</evidence>
<dbReference type="InterPro" id="IPR011711">
    <property type="entry name" value="GntR_C"/>
</dbReference>
<evidence type="ECO:0000256" key="1">
    <source>
        <dbReference type="ARBA" id="ARBA00023015"/>
    </source>
</evidence>
<dbReference type="GO" id="GO:0003700">
    <property type="term" value="F:DNA-binding transcription factor activity"/>
    <property type="evidence" value="ECO:0007669"/>
    <property type="project" value="InterPro"/>
</dbReference>
<dbReference type="AlphaFoldDB" id="A0A917MI10"/>
<dbReference type="InterPro" id="IPR036388">
    <property type="entry name" value="WH-like_DNA-bd_sf"/>
</dbReference>
<dbReference type="PROSITE" id="PS50949">
    <property type="entry name" value="HTH_GNTR"/>
    <property type="match status" value="1"/>
</dbReference>
<dbReference type="SUPFAM" id="SSF46785">
    <property type="entry name" value="Winged helix' DNA-binding domain"/>
    <property type="match status" value="1"/>
</dbReference>
<name>A0A917MI10_9HYPH</name>
<dbReference type="PANTHER" id="PTHR43537:SF5">
    <property type="entry name" value="UXU OPERON TRANSCRIPTIONAL REGULATOR"/>
    <property type="match status" value="1"/>
</dbReference>
<reference evidence="5" key="2">
    <citation type="submission" date="2020-09" db="EMBL/GenBank/DDBJ databases">
        <authorList>
            <person name="Sun Q."/>
            <person name="Zhou Y."/>
        </authorList>
    </citation>
    <scope>NUCLEOTIDE SEQUENCE</scope>
    <source>
        <strain evidence="5">CGMCC 1.12214</strain>
    </source>
</reference>
<keyword evidence="2" id="KW-0238">DNA-binding</keyword>
<feature type="domain" description="HTH gntR-type" evidence="4">
    <location>
        <begin position="14"/>
        <end position="81"/>
    </location>
</feature>
<dbReference type="Gene3D" id="1.20.120.530">
    <property type="entry name" value="GntR ligand-binding domain-like"/>
    <property type="match status" value="1"/>
</dbReference>
<keyword evidence="1" id="KW-0805">Transcription regulation</keyword>
<accession>A0A917MI10</accession>
<evidence type="ECO:0000256" key="2">
    <source>
        <dbReference type="ARBA" id="ARBA00023125"/>
    </source>
</evidence>
<dbReference type="Pfam" id="PF00392">
    <property type="entry name" value="GntR"/>
    <property type="match status" value="1"/>
</dbReference>
<keyword evidence="6" id="KW-1185">Reference proteome</keyword>
<dbReference type="InterPro" id="IPR036390">
    <property type="entry name" value="WH_DNA-bd_sf"/>
</dbReference>
<reference evidence="5" key="1">
    <citation type="journal article" date="2014" name="Int. J. Syst. Evol. Microbiol.">
        <title>Complete genome sequence of Corynebacterium casei LMG S-19264T (=DSM 44701T), isolated from a smear-ripened cheese.</title>
        <authorList>
            <consortium name="US DOE Joint Genome Institute (JGI-PGF)"/>
            <person name="Walter F."/>
            <person name="Albersmeier A."/>
            <person name="Kalinowski J."/>
            <person name="Ruckert C."/>
        </authorList>
    </citation>
    <scope>NUCLEOTIDE SEQUENCE</scope>
    <source>
        <strain evidence="5">CGMCC 1.12214</strain>
    </source>
</reference>
<sequence length="231" mass="25382">MSGKALLFRPGHEPASASEIYATVRRDIIRLRLRPGEQLSEKDLGLRFMTSRTPVREAIVRLVDDGLIHVLPQRGTFVTRISLRAVKRARFVRNALELAIIREAAEQGISDQTVSVLEAAIAAQEEAAGDAERFTDADDAFHRTIANALGLGDLWSVVENQKAQFDRIRFLSLPNVTPVALLVAQHRAILAAVLARDPAQAESMLAEHLSIVLDTAQGLLSTHPDLMLDDL</sequence>
<evidence type="ECO:0000313" key="5">
    <source>
        <dbReference type="EMBL" id="GGH20908.1"/>
    </source>
</evidence>